<gene>
    <name evidence="2" type="ORF">DNF11_3477</name>
</gene>
<protein>
    <submittedName>
        <fullName evidence="2">Uncharacterized protein</fullName>
    </submittedName>
</protein>
<evidence type="ECO:0000313" key="3">
    <source>
        <dbReference type="Proteomes" id="UP000269793"/>
    </source>
</evidence>
<accession>A0A3G2SCS3</accession>
<organism evidence="2 3">
    <name type="scientific">Malassezia restricta (strain ATCC 96810 / NBRC 103918 / CBS 7877)</name>
    <name type="common">Seborrheic dermatitis infection agent</name>
    <dbReference type="NCBI Taxonomy" id="425264"/>
    <lineage>
        <taxon>Eukaryota</taxon>
        <taxon>Fungi</taxon>
        <taxon>Dikarya</taxon>
        <taxon>Basidiomycota</taxon>
        <taxon>Ustilaginomycotina</taxon>
        <taxon>Malasseziomycetes</taxon>
        <taxon>Malasseziales</taxon>
        <taxon>Malasseziaceae</taxon>
        <taxon>Malassezia</taxon>
    </lineage>
</organism>
<reference evidence="2 3" key="1">
    <citation type="submission" date="2018-10" db="EMBL/GenBank/DDBJ databases">
        <title>Complete genome sequence of Malassezia restricta CBS 7877.</title>
        <authorList>
            <person name="Morand S.C."/>
            <person name="Bertignac M."/>
            <person name="Iltis A."/>
            <person name="Kolder I."/>
            <person name="Pirovano W."/>
            <person name="Jourdain R."/>
            <person name="Clavaud C."/>
        </authorList>
    </citation>
    <scope>NUCLEOTIDE SEQUENCE [LARGE SCALE GENOMIC DNA]</scope>
    <source>
        <strain evidence="2 3">CBS 7877</strain>
    </source>
</reference>
<dbReference type="VEuPathDB" id="FungiDB:DNF11_3477"/>
<sequence length="150" mass="16989">MSETSSMCTSMQSMDDLIPCASTPQPQTRTEVALFEQLQQVEEHLCGIEQRMQERLRILELRVMQMERQSWKRSFGTASHTLPITPSSDPSLSSRSSSTGPLSTPKTQRGFDDGTFRSSSPDAFNPYWISPIMEEDSYVPALYVRLAENF</sequence>
<dbReference type="Proteomes" id="UP000269793">
    <property type="component" value="Chromosome VI"/>
</dbReference>
<feature type="compositionally biased region" description="Low complexity" evidence="1">
    <location>
        <begin position="81"/>
        <end position="105"/>
    </location>
</feature>
<evidence type="ECO:0000256" key="1">
    <source>
        <dbReference type="SAM" id="MobiDB-lite"/>
    </source>
</evidence>
<dbReference type="EMBL" id="CP033153">
    <property type="protein sequence ID" value="AYO44427.1"/>
    <property type="molecule type" value="Genomic_DNA"/>
</dbReference>
<name>A0A3G2SCS3_MALR7</name>
<dbReference type="AlphaFoldDB" id="A0A3G2SCS3"/>
<evidence type="ECO:0000313" key="2">
    <source>
        <dbReference type="EMBL" id="AYO44427.1"/>
    </source>
</evidence>
<proteinExistence type="predicted"/>
<keyword evidence="3" id="KW-1185">Reference proteome</keyword>
<dbReference type="OrthoDB" id="668540at2759"/>
<feature type="region of interest" description="Disordered" evidence="1">
    <location>
        <begin position="75"/>
        <end position="118"/>
    </location>
</feature>